<comment type="caution">
    <text evidence="2">The sequence shown here is derived from an EMBL/GenBank/DDBJ whole genome shotgun (WGS) entry which is preliminary data.</text>
</comment>
<organism evidence="2 3">
    <name type="scientific">Seminavis robusta</name>
    <dbReference type="NCBI Taxonomy" id="568900"/>
    <lineage>
        <taxon>Eukaryota</taxon>
        <taxon>Sar</taxon>
        <taxon>Stramenopiles</taxon>
        <taxon>Ochrophyta</taxon>
        <taxon>Bacillariophyta</taxon>
        <taxon>Bacillariophyceae</taxon>
        <taxon>Bacillariophycidae</taxon>
        <taxon>Naviculales</taxon>
        <taxon>Naviculaceae</taxon>
        <taxon>Seminavis</taxon>
    </lineage>
</organism>
<evidence type="ECO:0000256" key="1">
    <source>
        <dbReference type="SAM" id="MobiDB-lite"/>
    </source>
</evidence>
<proteinExistence type="predicted"/>
<protein>
    <submittedName>
        <fullName evidence="2">Uncharacterized protein</fullName>
    </submittedName>
</protein>
<feature type="region of interest" description="Disordered" evidence="1">
    <location>
        <begin position="196"/>
        <end position="221"/>
    </location>
</feature>
<dbReference type="Proteomes" id="UP001153069">
    <property type="component" value="Unassembled WGS sequence"/>
</dbReference>
<sequence>MTEEPTSTSTPARRVQFSDAGPAILEYELDEITKGDIWLSKELCHKNKEKCQRLGKTWQRRGYDVLLDASYQNPVKHIQSRLDSFVSLGEDCVPRGIERFISAKHADERRYTKLRCVESVVDLGVYMRRQNSSIEEIESELRDLSVEHSRPSRHFARRIAIADAKVVQEEMLPVVLLLDEERDYDDDDLTVTTTRTDLSSTSTHSDSSFTSKKGMKGLSYRAKKGTKRITRMITGRSKRQQESILIANWPVTA</sequence>
<accession>A0A9N8E602</accession>
<reference evidence="2" key="1">
    <citation type="submission" date="2020-06" db="EMBL/GenBank/DDBJ databases">
        <authorList>
            <consortium name="Plant Systems Biology data submission"/>
        </authorList>
    </citation>
    <scope>NUCLEOTIDE SEQUENCE</scope>
    <source>
        <strain evidence="2">D6</strain>
    </source>
</reference>
<feature type="compositionally biased region" description="Low complexity" evidence="1">
    <location>
        <begin position="196"/>
        <end position="211"/>
    </location>
</feature>
<gene>
    <name evidence="2" type="ORF">SEMRO_552_G165000.1</name>
</gene>
<dbReference type="EMBL" id="CAICTM010000551">
    <property type="protein sequence ID" value="CAB9512720.1"/>
    <property type="molecule type" value="Genomic_DNA"/>
</dbReference>
<keyword evidence="3" id="KW-1185">Reference proteome</keyword>
<dbReference type="AlphaFoldDB" id="A0A9N8E602"/>
<evidence type="ECO:0000313" key="2">
    <source>
        <dbReference type="EMBL" id="CAB9512720.1"/>
    </source>
</evidence>
<evidence type="ECO:0000313" key="3">
    <source>
        <dbReference type="Proteomes" id="UP001153069"/>
    </source>
</evidence>
<name>A0A9N8E602_9STRA</name>